<proteinExistence type="predicted"/>
<evidence type="ECO:0008006" key="3">
    <source>
        <dbReference type="Google" id="ProtNLM"/>
    </source>
</evidence>
<reference evidence="1 2" key="1">
    <citation type="submission" date="2018-11" db="EMBL/GenBank/DDBJ databases">
        <title>Sequencing the genomes of 1000 actinobacteria strains.</title>
        <authorList>
            <person name="Klenk H.-P."/>
        </authorList>
    </citation>
    <scope>NUCLEOTIDE SEQUENCE [LARGE SCALE GENOMIC DNA]</scope>
    <source>
        <strain evidence="1 2">DSM 10546</strain>
    </source>
</reference>
<dbReference type="Proteomes" id="UP000275749">
    <property type="component" value="Unassembled WGS sequence"/>
</dbReference>
<evidence type="ECO:0000313" key="2">
    <source>
        <dbReference type="Proteomes" id="UP000275749"/>
    </source>
</evidence>
<gene>
    <name evidence="1" type="ORF">EDD41_2373</name>
</gene>
<name>A0A3N1ZW87_9ACTN</name>
<protein>
    <recommendedName>
        <fullName evidence="3">Transcription factor WhiB</fullName>
    </recommendedName>
</protein>
<organism evidence="1 2">
    <name type="scientific">Luteococcus japonicus</name>
    <dbReference type="NCBI Taxonomy" id="33984"/>
    <lineage>
        <taxon>Bacteria</taxon>
        <taxon>Bacillati</taxon>
        <taxon>Actinomycetota</taxon>
        <taxon>Actinomycetes</taxon>
        <taxon>Propionibacteriales</taxon>
        <taxon>Propionibacteriaceae</taxon>
        <taxon>Luteococcus</taxon>
    </lineage>
</organism>
<sequence>MTSNSQARIRKRDIAVVVTQAWHSLADAIQDHQDDGHLIPCTTDPGLFQDWERLPSSLAGRRQRAQHLDRLAELCLACPALQPCRRYTSLAATHGVPVPVPPPQ</sequence>
<accession>A0A3N1ZW87</accession>
<dbReference type="AlphaFoldDB" id="A0A3N1ZW87"/>
<dbReference type="EMBL" id="RKHG01000001">
    <property type="protein sequence ID" value="ROR55119.1"/>
    <property type="molecule type" value="Genomic_DNA"/>
</dbReference>
<evidence type="ECO:0000313" key="1">
    <source>
        <dbReference type="EMBL" id="ROR55119.1"/>
    </source>
</evidence>
<comment type="caution">
    <text evidence="1">The sequence shown here is derived from an EMBL/GenBank/DDBJ whole genome shotgun (WGS) entry which is preliminary data.</text>
</comment>
<dbReference type="RefSeq" id="WP_123576019.1">
    <property type="nucleotide sequence ID" value="NZ_RKHG01000001.1"/>
</dbReference>